<reference evidence="1" key="1">
    <citation type="submission" date="2020-05" db="EMBL/GenBank/DDBJ databases">
        <title>Large-scale comparative analyses of tick genomes elucidate their genetic diversity and vector capacities.</title>
        <authorList>
            <person name="Jia N."/>
            <person name="Wang J."/>
            <person name="Shi W."/>
            <person name="Du L."/>
            <person name="Sun Y."/>
            <person name="Zhan W."/>
            <person name="Jiang J."/>
            <person name="Wang Q."/>
            <person name="Zhang B."/>
            <person name="Ji P."/>
            <person name="Sakyi L.B."/>
            <person name="Cui X."/>
            <person name="Yuan T."/>
            <person name="Jiang B."/>
            <person name="Yang W."/>
            <person name="Lam T.T.-Y."/>
            <person name="Chang Q."/>
            <person name="Ding S."/>
            <person name="Wang X."/>
            <person name="Zhu J."/>
            <person name="Ruan X."/>
            <person name="Zhao L."/>
            <person name="Wei J."/>
            <person name="Que T."/>
            <person name="Du C."/>
            <person name="Cheng J."/>
            <person name="Dai P."/>
            <person name="Han X."/>
            <person name="Huang E."/>
            <person name="Gao Y."/>
            <person name="Liu J."/>
            <person name="Shao H."/>
            <person name="Ye R."/>
            <person name="Li L."/>
            <person name="Wei W."/>
            <person name="Wang X."/>
            <person name="Wang C."/>
            <person name="Yang T."/>
            <person name="Huo Q."/>
            <person name="Li W."/>
            <person name="Guo W."/>
            <person name="Chen H."/>
            <person name="Zhou L."/>
            <person name="Ni X."/>
            <person name="Tian J."/>
            <person name="Zhou Y."/>
            <person name="Sheng Y."/>
            <person name="Liu T."/>
            <person name="Pan Y."/>
            <person name="Xia L."/>
            <person name="Li J."/>
            <person name="Zhao F."/>
            <person name="Cao W."/>
        </authorList>
    </citation>
    <scope>NUCLEOTIDE SEQUENCE</scope>
    <source>
        <strain evidence="1">Dsil-2018</strain>
    </source>
</reference>
<sequence>MEGHYGQQHIWNITEPALFSSGVAMRPGQPPWFLGAMGKTKVVSKNISALALITEQASKNLARQAEPVDVRGTLAQALCPYKSGRLAPPCSAQRFRTYDGYCNNLQNPYWGSANLRYLRFLPPSYADARPAEALDHVGHATGSPPRLTPRHFLRARLDPRATSAHCDGISSLRVDSRGRQLPSARTVSASMFLDQDRPHDHASMMTIAWGKFVFHDMSHTAQSAGFEGSRIKCCDVAEGFEHPECLPIDVPAQDPYYGRFGQRCLEYVRSSAAPRETCGLGPREQNNQVTSFLDGSTIYGSSEAEAKFLRAFEAGQLLSQRTQGGEELPPADLSTLDCRRGSQDPPCFSSGDPRINSDLGLAMMHTVWLREHNRVARSLQGLNPQWDDERTFQEARRIVGAEMQFITYNEFLPALLGPEVVERFGLRLENQGYFRGYDARRLPGVTNVMAAAGVWALASAAPAQVELFDPGRFQRLGSLPETAFRPQELYTRLKQIAAGALMQHAQKMDNFVSRHVTQDMFASSNRESGIDLTSVAIQQGRDHGLAGYTRWRQFCGLRTIDDFDGLSRVMSSDAAFRLSQLYPTVHDVDLLPAALAETPVEGGLVGPTLACIYAHQFRHLRVSDRFWFENANQPSSFTEDQLRELRKTSLARVLCDNVFLRSGGGVVQPRTMRVPDPWLNNLMSCEDRLLTNVDLDAWQEGSRLLNVPDSVLQDALADLAASQGGQFGRFNSRGGFMRATAGSRSIHNQSEALELATRRLLKAMKKGESRQDVIPALRQVDLSKFATEFEEPAACEEETLGPCDQRTPFRTLSGRCNNLRRPNLGKVGNSFRRVLPGLYEDGVSAPRSRSVTGTPLPSPRLVSFTVHGDSSRPHQRYTMMLMQLGQFIDHDIAHTPLAEGPNGETLRCRACDSPRRINKECFPIPIPTNDPHFPSVSRKNPNIPQCLPFTRSMSGQRTLGSREQINQVTGYMDLSTVYGSDDCAREELRIFRGGLLNMSAHPAGPQFKPLLSEVDGAADCISSNGRCFIAGDTRVSEQPGLTSMHTIMSREHNRVARALQSLNPHWNDDRLFEEARRIVGAMYQRIVYSEFIPRTLGWESVSHWGLHLLDEGYYSGYDPNCDVGSFNEFATAAFRFGHTLLPPVLKLVGPAYDELGGLKLTDAFFNSQTLYRRDRLDQLLRGLLSTPMENFDNHVTEMVTNHLFESKTVPFSGLDLVAINLQRGRDHGLRTYNDYRAFCGLTRARSWSDLEGHIPRNTLRAIAGVYRDVEDVDVFTGGLSEFPLAGAVVGPTFSCLLGFQFQRLRRCDRFWHENGDTVVRFTPDQLAQIRKASLAKIICQNSDTTRFITRKVLDVYDPFLGRRKQLTPKRPAAAEKRPGDSSRLFHFLRAAARTRHALRADSLSGPRATPLLTGKTSVKCRTRASPWEGATFALAWRVYVRFTQARFERSTPTDRRGYGNMQACARKGAMR</sequence>
<dbReference type="EMBL" id="CM023479">
    <property type="protein sequence ID" value="KAH7974563.1"/>
    <property type="molecule type" value="Genomic_DNA"/>
</dbReference>
<keyword evidence="2" id="KW-1185">Reference proteome</keyword>
<proteinExistence type="predicted"/>
<gene>
    <name evidence="1" type="ORF">HPB49_016765</name>
</gene>
<dbReference type="Proteomes" id="UP000821865">
    <property type="component" value="Chromosome 10"/>
</dbReference>
<comment type="caution">
    <text evidence="1">The sequence shown here is derived from an EMBL/GenBank/DDBJ whole genome shotgun (WGS) entry which is preliminary data.</text>
</comment>
<evidence type="ECO:0000313" key="1">
    <source>
        <dbReference type="EMBL" id="KAH7974563.1"/>
    </source>
</evidence>
<organism evidence="1 2">
    <name type="scientific">Dermacentor silvarum</name>
    <name type="common">Tick</name>
    <dbReference type="NCBI Taxonomy" id="543639"/>
    <lineage>
        <taxon>Eukaryota</taxon>
        <taxon>Metazoa</taxon>
        <taxon>Ecdysozoa</taxon>
        <taxon>Arthropoda</taxon>
        <taxon>Chelicerata</taxon>
        <taxon>Arachnida</taxon>
        <taxon>Acari</taxon>
        <taxon>Parasitiformes</taxon>
        <taxon>Ixodida</taxon>
        <taxon>Ixodoidea</taxon>
        <taxon>Ixodidae</taxon>
        <taxon>Rhipicephalinae</taxon>
        <taxon>Dermacentor</taxon>
    </lineage>
</organism>
<evidence type="ECO:0000313" key="2">
    <source>
        <dbReference type="Proteomes" id="UP000821865"/>
    </source>
</evidence>
<name>A0ACB8DQC0_DERSI</name>
<accession>A0ACB8DQC0</accession>
<protein>
    <submittedName>
        <fullName evidence="1">Uncharacterized protein</fullName>
    </submittedName>
</protein>